<dbReference type="Gramene" id="OE9A057989T1">
    <property type="protein sequence ID" value="OE9A057989C1"/>
    <property type="gene ID" value="OE9A057989"/>
</dbReference>
<evidence type="ECO:0000313" key="1">
    <source>
        <dbReference type="EMBL" id="CAA2982108.1"/>
    </source>
</evidence>
<organism evidence="1 2">
    <name type="scientific">Olea europaea subsp. europaea</name>
    <dbReference type="NCBI Taxonomy" id="158383"/>
    <lineage>
        <taxon>Eukaryota</taxon>
        <taxon>Viridiplantae</taxon>
        <taxon>Streptophyta</taxon>
        <taxon>Embryophyta</taxon>
        <taxon>Tracheophyta</taxon>
        <taxon>Spermatophyta</taxon>
        <taxon>Magnoliopsida</taxon>
        <taxon>eudicotyledons</taxon>
        <taxon>Gunneridae</taxon>
        <taxon>Pentapetalae</taxon>
        <taxon>asterids</taxon>
        <taxon>lamiids</taxon>
        <taxon>Lamiales</taxon>
        <taxon>Oleaceae</taxon>
        <taxon>Oleeae</taxon>
        <taxon>Olea</taxon>
    </lineage>
</organism>
<keyword evidence="2" id="KW-1185">Reference proteome</keyword>
<accession>A0A8S0RQL5</accession>
<reference evidence="1 2" key="1">
    <citation type="submission" date="2019-12" db="EMBL/GenBank/DDBJ databases">
        <authorList>
            <person name="Alioto T."/>
            <person name="Alioto T."/>
            <person name="Gomez Garrido J."/>
        </authorList>
    </citation>
    <scope>NUCLEOTIDE SEQUENCE [LARGE SCALE GENOMIC DNA]</scope>
</reference>
<dbReference type="EMBL" id="CACTIH010003687">
    <property type="protein sequence ID" value="CAA2982108.1"/>
    <property type="molecule type" value="Genomic_DNA"/>
</dbReference>
<protein>
    <submittedName>
        <fullName evidence="1">Uncharacterized protein</fullName>
    </submittedName>
</protein>
<evidence type="ECO:0000313" key="2">
    <source>
        <dbReference type="Proteomes" id="UP000594638"/>
    </source>
</evidence>
<name>A0A8S0RQL5_OLEEU</name>
<proteinExistence type="predicted"/>
<dbReference type="AlphaFoldDB" id="A0A8S0RQL5"/>
<sequence>MGYIHVCLLNGSEPVLVLIDSNCGYMQLVDTVMAEIGLDPTEVAVTMTYVLNSELPPIVIKNDNNVLSYMALKDMERDPSKYPIIIEVTEEDRQQNNAMLPFGVEPSGPKFSLMDMSLDICGAIIEPLCDNYEYERTMVVHKEYYTDCDMLGDFLCDAISQAE</sequence>
<dbReference type="Proteomes" id="UP000594638">
    <property type="component" value="Unassembled WGS sequence"/>
</dbReference>
<comment type="caution">
    <text evidence="1">The sequence shown here is derived from an EMBL/GenBank/DDBJ whole genome shotgun (WGS) entry which is preliminary data.</text>
</comment>
<gene>
    <name evidence="1" type="ORF">OLEA9_A057989</name>
</gene>